<sequence length="206" mass="22283">MHVERVVVGPLATNAYLVCQDDECAVIDPGDEAAAILKRLGSRALVAIVATHLHFDHVGAVLELAEATGAPFYAHPADWAVYRELNKVAEEWGFPVPEIPPPRNPGLRVWELDVLLTPGHTPGSISLVGDGVVFTGDTLFHMSVGRTDLPGGDWDALVDSICRLYRLPRVYLVYPGHGPTTTIGNEAEGNPFVDASVCDRGVRRNE</sequence>
<keyword evidence="2" id="KW-0479">Metal-binding</keyword>
<accession>H6QAT6</accession>
<dbReference type="KEGG" id="pog:Pogu_1687"/>
<dbReference type="GO" id="GO:0046872">
    <property type="term" value="F:metal ion binding"/>
    <property type="evidence" value="ECO:0007669"/>
    <property type="project" value="UniProtKB-KW"/>
</dbReference>
<comment type="cofactor">
    <cofactor evidence="1">
        <name>Zn(2+)</name>
        <dbReference type="ChEBI" id="CHEBI:29105"/>
    </cofactor>
</comment>
<dbReference type="CDD" id="cd06262">
    <property type="entry name" value="metallo-hydrolase-like_MBL-fold"/>
    <property type="match status" value="1"/>
</dbReference>
<evidence type="ECO:0000256" key="2">
    <source>
        <dbReference type="ARBA" id="ARBA00022723"/>
    </source>
</evidence>
<dbReference type="InterPro" id="IPR001279">
    <property type="entry name" value="Metallo-B-lactamas"/>
</dbReference>
<dbReference type="AlphaFoldDB" id="H6QAT6"/>
<organism evidence="6 7">
    <name type="scientific">Pyrobaculum oguniense (strain DSM 13380 / JCM 10595 / TE7)</name>
    <dbReference type="NCBI Taxonomy" id="698757"/>
    <lineage>
        <taxon>Archaea</taxon>
        <taxon>Thermoproteota</taxon>
        <taxon>Thermoprotei</taxon>
        <taxon>Thermoproteales</taxon>
        <taxon>Thermoproteaceae</taxon>
        <taxon>Pyrobaculum</taxon>
    </lineage>
</organism>
<dbReference type="SMART" id="SM00849">
    <property type="entry name" value="Lactamase_B"/>
    <property type="match status" value="1"/>
</dbReference>
<dbReference type="Pfam" id="PF00753">
    <property type="entry name" value="Lactamase_B"/>
    <property type="match status" value="1"/>
</dbReference>
<evidence type="ECO:0000256" key="4">
    <source>
        <dbReference type="ARBA" id="ARBA00022833"/>
    </source>
</evidence>
<dbReference type="STRING" id="698757.Pogu_1687"/>
<protein>
    <submittedName>
        <fullName evidence="6">Zn-dependent hydrolase, including glyoxylase</fullName>
    </submittedName>
</protein>
<dbReference type="PANTHER" id="PTHR46233">
    <property type="entry name" value="HYDROXYACYLGLUTATHIONE HYDROLASE GLOC"/>
    <property type="match status" value="1"/>
</dbReference>
<dbReference type="SUPFAM" id="SSF56281">
    <property type="entry name" value="Metallo-hydrolase/oxidoreductase"/>
    <property type="match status" value="1"/>
</dbReference>
<keyword evidence="3 6" id="KW-0378">Hydrolase</keyword>
<dbReference type="PANTHER" id="PTHR46233:SF3">
    <property type="entry name" value="HYDROXYACYLGLUTATHIONE HYDROLASE GLOC"/>
    <property type="match status" value="1"/>
</dbReference>
<dbReference type="InterPro" id="IPR036866">
    <property type="entry name" value="RibonucZ/Hydroxyglut_hydro"/>
</dbReference>
<keyword evidence="4" id="KW-0862">Zinc</keyword>
<name>H6QAT6_PYROT</name>
<proteinExistence type="predicted"/>
<dbReference type="EMBL" id="CP003316">
    <property type="protein sequence ID" value="AFA39714.1"/>
    <property type="molecule type" value="Genomic_DNA"/>
</dbReference>
<dbReference type="Proteomes" id="UP000009062">
    <property type="component" value="Chromosome"/>
</dbReference>
<dbReference type="HOGENOM" id="CLU_030571_5_4_2"/>
<evidence type="ECO:0000256" key="3">
    <source>
        <dbReference type="ARBA" id="ARBA00022801"/>
    </source>
</evidence>
<reference evidence="6 7" key="1">
    <citation type="journal article" date="2012" name="Stand. Genomic Sci.">
        <title>Complete genome sequence of Pyrobaculum oguniense.</title>
        <authorList>
            <person name="Bernick D.L."/>
            <person name="Karplus K."/>
            <person name="Lui L.M."/>
            <person name="Coker J.K."/>
            <person name="Murphy J.N."/>
            <person name="Chan P.P."/>
            <person name="Cozen A.E."/>
            <person name="Lowe T.M."/>
        </authorList>
    </citation>
    <scope>NUCLEOTIDE SEQUENCE [LARGE SCALE GENOMIC DNA]</scope>
    <source>
        <strain evidence="6 7">TE7</strain>
    </source>
</reference>
<evidence type="ECO:0000259" key="5">
    <source>
        <dbReference type="SMART" id="SM00849"/>
    </source>
</evidence>
<gene>
    <name evidence="6" type="ordered locus">Pogu_1687</name>
</gene>
<dbReference type="InterPro" id="IPR051453">
    <property type="entry name" value="MBL_Glyoxalase_II"/>
</dbReference>
<feature type="domain" description="Metallo-beta-lactamase" evidence="5">
    <location>
        <begin position="12"/>
        <end position="177"/>
    </location>
</feature>
<evidence type="ECO:0000313" key="6">
    <source>
        <dbReference type="EMBL" id="AFA39714.1"/>
    </source>
</evidence>
<evidence type="ECO:0000313" key="7">
    <source>
        <dbReference type="Proteomes" id="UP000009062"/>
    </source>
</evidence>
<keyword evidence="7" id="KW-1185">Reference proteome</keyword>
<dbReference type="GO" id="GO:0016787">
    <property type="term" value="F:hydrolase activity"/>
    <property type="evidence" value="ECO:0007669"/>
    <property type="project" value="UniProtKB-KW"/>
</dbReference>
<dbReference type="eggNOG" id="arCOG00504">
    <property type="taxonomic scope" value="Archaea"/>
</dbReference>
<evidence type="ECO:0000256" key="1">
    <source>
        <dbReference type="ARBA" id="ARBA00001947"/>
    </source>
</evidence>
<dbReference type="Gene3D" id="3.60.15.10">
    <property type="entry name" value="Ribonuclease Z/Hydroxyacylglutathione hydrolase-like"/>
    <property type="match status" value="1"/>
</dbReference>